<accession>A0A8S9PN73</accession>
<gene>
    <name evidence="3" type="ORF">F2Q69_00050540</name>
</gene>
<sequence length="383" mass="42536">MLTRETKEWNIPLIEKVFPLLVDEITVLKPGITGGLDGYAWLGAHSGIYSTRSGYFAAVEHYQNPPTVALVPDWKKLLWSGRVSPKLQLFLWKITQGALPTGANLQQRGLLQHTNCVRCGELETVDHIFLHCDFAQKVWSLPLFKNRFDAGACPAFIEALKMGKLATCLPPFGITSDIFPWVCWFIWIARNHLVFEGRVFTPEDTLTKAMRGAREWNMAQPETTRKHQYPPPPNGPLVNPDLDDLMLCYSDAAWRTDVNLAGFGCVFKSRSGVIDYQTSRVERHVSSSLTAEALALRWALLTAQARGYSRICFNTDCQSLLAAISSKTPPADLYGIIQDIDQLSLCFTSVSFNFVARLSNSAADQLAKFALCNATSSISPSGA</sequence>
<evidence type="ECO:0000259" key="1">
    <source>
        <dbReference type="Pfam" id="PF13456"/>
    </source>
</evidence>
<evidence type="ECO:0000313" key="3">
    <source>
        <dbReference type="EMBL" id="KAF3525133.1"/>
    </source>
</evidence>
<evidence type="ECO:0000313" key="4">
    <source>
        <dbReference type="Proteomes" id="UP000712600"/>
    </source>
</evidence>
<comment type="caution">
    <text evidence="3">The sequence shown here is derived from an EMBL/GenBank/DDBJ whole genome shotgun (WGS) entry which is preliminary data.</text>
</comment>
<dbReference type="Pfam" id="PF13966">
    <property type="entry name" value="zf-RVT"/>
    <property type="match status" value="1"/>
</dbReference>
<organism evidence="3 4">
    <name type="scientific">Brassica cretica</name>
    <name type="common">Mustard</name>
    <dbReference type="NCBI Taxonomy" id="69181"/>
    <lineage>
        <taxon>Eukaryota</taxon>
        <taxon>Viridiplantae</taxon>
        <taxon>Streptophyta</taxon>
        <taxon>Embryophyta</taxon>
        <taxon>Tracheophyta</taxon>
        <taxon>Spermatophyta</taxon>
        <taxon>Magnoliopsida</taxon>
        <taxon>eudicotyledons</taxon>
        <taxon>Gunneridae</taxon>
        <taxon>Pentapetalae</taxon>
        <taxon>rosids</taxon>
        <taxon>malvids</taxon>
        <taxon>Brassicales</taxon>
        <taxon>Brassicaceae</taxon>
        <taxon>Brassiceae</taxon>
        <taxon>Brassica</taxon>
    </lineage>
</organism>
<dbReference type="InterPro" id="IPR002156">
    <property type="entry name" value="RNaseH_domain"/>
</dbReference>
<dbReference type="PANTHER" id="PTHR47074:SF49">
    <property type="entry name" value="POLYNUCLEOTIDYL TRANSFERASE, RIBONUCLEASE H-LIKE SUPERFAMILY PROTEIN"/>
    <property type="match status" value="1"/>
</dbReference>
<feature type="domain" description="RNase H type-1" evidence="1">
    <location>
        <begin position="250"/>
        <end position="370"/>
    </location>
</feature>
<dbReference type="Pfam" id="PF13456">
    <property type="entry name" value="RVT_3"/>
    <property type="match status" value="1"/>
</dbReference>
<dbReference type="InterPro" id="IPR036397">
    <property type="entry name" value="RNaseH_sf"/>
</dbReference>
<dbReference type="InterPro" id="IPR044730">
    <property type="entry name" value="RNase_H-like_dom_plant"/>
</dbReference>
<dbReference type="InterPro" id="IPR026960">
    <property type="entry name" value="RVT-Znf"/>
</dbReference>
<name>A0A8S9PN73_BRACR</name>
<dbReference type="CDD" id="cd06222">
    <property type="entry name" value="RNase_H_like"/>
    <property type="match status" value="1"/>
</dbReference>
<evidence type="ECO:0008006" key="5">
    <source>
        <dbReference type="Google" id="ProtNLM"/>
    </source>
</evidence>
<proteinExistence type="predicted"/>
<dbReference type="InterPro" id="IPR052929">
    <property type="entry name" value="RNase_H-like_EbsB-rel"/>
</dbReference>
<protein>
    <recommendedName>
        <fullName evidence="5">RNase H type-1 domain-containing protein</fullName>
    </recommendedName>
</protein>
<dbReference type="Gene3D" id="3.30.420.10">
    <property type="entry name" value="Ribonuclease H-like superfamily/Ribonuclease H"/>
    <property type="match status" value="1"/>
</dbReference>
<dbReference type="EMBL" id="QGKX02001347">
    <property type="protein sequence ID" value="KAF3525133.1"/>
    <property type="molecule type" value="Genomic_DNA"/>
</dbReference>
<reference evidence="3" key="1">
    <citation type="submission" date="2019-12" db="EMBL/GenBank/DDBJ databases">
        <title>Genome sequencing and annotation of Brassica cretica.</title>
        <authorList>
            <person name="Studholme D.J."/>
            <person name="Sarris P."/>
        </authorList>
    </citation>
    <scope>NUCLEOTIDE SEQUENCE</scope>
    <source>
        <strain evidence="3">PFS-109/04</strain>
        <tissue evidence="3">Leaf</tissue>
    </source>
</reference>
<dbReference type="Proteomes" id="UP000712600">
    <property type="component" value="Unassembled WGS sequence"/>
</dbReference>
<dbReference type="GO" id="GO:0004523">
    <property type="term" value="F:RNA-DNA hybrid ribonuclease activity"/>
    <property type="evidence" value="ECO:0007669"/>
    <property type="project" value="InterPro"/>
</dbReference>
<dbReference type="AlphaFoldDB" id="A0A8S9PN73"/>
<dbReference type="SUPFAM" id="SSF53098">
    <property type="entry name" value="Ribonuclease H-like"/>
    <property type="match status" value="1"/>
</dbReference>
<evidence type="ECO:0000259" key="2">
    <source>
        <dbReference type="Pfam" id="PF13966"/>
    </source>
</evidence>
<dbReference type="GO" id="GO:0003676">
    <property type="term" value="F:nucleic acid binding"/>
    <property type="evidence" value="ECO:0007669"/>
    <property type="project" value="InterPro"/>
</dbReference>
<feature type="domain" description="Reverse transcriptase zinc-binding" evidence="2">
    <location>
        <begin position="49"/>
        <end position="139"/>
    </location>
</feature>
<dbReference type="InterPro" id="IPR012337">
    <property type="entry name" value="RNaseH-like_sf"/>
</dbReference>
<dbReference type="PANTHER" id="PTHR47074">
    <property type="entry name" value="BNAC02G40300D PROTEIN"/>
    <property type="match status" value="1"/>
</dbReference>